<evidence type="ECO:0000256" key="4">
    <source>
        <dbReference type="ARBA" id="ARBA00022692"/>
    </source>
</evidence>
<comment type="caution">
    <text evidence="11">The sequence shown here is derived from an EMBL/GenBank/DDBJ whole genome shotgun (WGS) entry which is preliminary data.</text>
</comment>
<evidence type="ECO:0000256" key="2">
    <source>
        <dbReference type="ARBA" id="ARBA00022676"/>
    </source>
</evidence>
<name>A0A2N6SWI8_9CORY</name>
<dbReference type="EMBL" id="PNHF01000029">
    <property type="protein sequence ID" value="PMC61443.1"/>
    <property type="molecule type" value="Genomic_DNA"/>
</dbReference>
<evidence type="ECO:0000256" key="5">
    <source>
        <dbReference type="ARBA" id="ARBA00022989"/>
    </source>
</evidence>
<feature type="transmembrane region" description="Helical" evidence="10">
    <location>
        <begin position="502"/>
        <end position="520"/>
    </location>
</feature>
<feature type="transmembrane region" description="Helical" evidence="10">
    <location>
        <begin position="47"/>
        <end position="65"/>
    </location>
</feature>
<sequence length="547" mass="58978">MNDAVTDVASVDALPRDNAGSDDATAVAKPSRTETARSRWLGDPARLGFLGALLVAIGSYGAGATRYRGGVVDALGLGWITYGHGFALFEALIWIGIVVLLAGWLLAGRQLIWKNRATRSEARLNGLNRSLLWWLIPLSLSAPIFSRDIYSYLMQGAMMRDGFDPYSEGAAVNPGPMLLEVSADWRNTTTPYGPLHLGINEVITRIVGDNISIGVVLFRILCIGGFLAIAWAIPRIARELGGDPALAQWLGVLNPLVLLHLVAGLHNESIMVGLVSLALAAGLMMPRLRGAIVASLLIGVAVSLKATAVIALPFLVWIAVTRGGELPRWSDVFRRFPSLLGYGLGMSALMVGALTAVTWVTGSTWGWLTEISGNTKVINPLAAPSAVAGVISAIMAWIDDTVVFNSIVAVTRTVSSVIMVLGLVICWFVFRQNPRRNMAGMVAAYGVAVVFNAVALPWYYASLLTPIGTIRPRRWLVQGTVLATLILCLSFSGGGNNRFYDIPWMFVVTVAAWFALRWLVNGKLQRPVPWRGTLHGEDVSPESSRRP</sequence>
<accession>A0A2N6SWI8</accession>
<gene>
    <name evidence="11" type="ORF">CJ204_11130</name>
</gene>
<organism evidence="11 12">
    <name type="scientific">Corynebacterium xerosis</name>
    <dbReference type="NCBI Taxonomy" id="1725"/>
    <lineage>
        <taxon>Bacteria</taxon>
        <taxon>Bacillati</taxon>
        <taxon>Actinomycetota</taxon>
        <taxon>Actinomycetes</taxon>
        <taxon>Mycobacteriales</taxon>
        <taxon>Corynebacteriaceae</taxon>
        <taxon>Corynebacterium</taxon>
    </lineage>
</organism>
<proteinExistence type="inferred from homology"/>
<dbReference type="InterPro" id="IPR049829">
    <property type="entry name" value="MptA/B-like"/>
</dbReference>
<feature type="transmembrane region" description="Helical" evidence="10">
    <location>
        <begin position="381"/>
        <end position="398"/>
    </location>
</feature>
<evidence type="ECO:0000256" key="1">
    <source>
        <dbReference type="ARBA" id="ARBA00004141"/>
    </source>
</evidence>
<dbReference type="NCBIfam" id="NF038066">
    <property type="entry name" value="MptB"/>
    <property type="match status" value="1"/>
</dbReference>
<feature type="transmembrane region" description="Helical" evidence="10">
    <location>
        <begin position="269"/>
        <end position="285"/>
    </location>
</feature>
<feature type="transmembrane region" description="Helical" evidence="10">
    <location>
        <begin position="442"/>
        <end position="460"/>
    </location>
</feature>
<comment type="similarity">
    <text evidence="7">Belongs to the MptA/B family.</text>
</comment>
<evidence type="ECO:0000313" key="11">
    <source>
        <dbReference type="EMBL" id="PMC61443.1"/>
    </source>
</evidence>
<reference evidence="11 12" key="1">
    <citation type="submission" date="2017-09" db="EMBL/GenBank/DDBJ databases">
        <title>Bacterial strain isolated from the female urinary microbiota.</title>
        <authorList>
            <person name="Thomas-White K."/>
            <person name="Kumar N."/>
            <person name="Forster S."/>
            <person name="Putonti C."/>
            <person name="Lawley T."/>
            <person name="Wolfe A.J."/>
        </authorList>
    </citation>
    <scope>NUCLEOTIDE SEQUENCE [LARGE SCALE GENOMIC DNA]</scope>
    <source>
        <strain evidence="11 12">UMB0908</strain>
    </source>
</reference>
<feature type="transmembrane region" description="Helical" evidence="10">
    <location>
        <begin position="339"/>
        <end position="360"/>
    </location>
</feature>
<feature type="transmembrane region" description="Helical" evidence="10">
    <location>
        <begin position="211"/>
        <end position="233"/>
    </location>
</feature>
<evidence type="ECO:0000256" key="9">
    <source>
        <dbReference type="SAM" id="MobiDB-lite"/>
    </source>
</evidence>
<dbReference type="NCBIfam" id="TIGR03459">
    <property type="entry name" value="crt_membr"/>
    <property type="match status" value="1"/>
</dbReference>
<feature type="transmembrane region" description="Helical" evidence="10">
    <location>
        <begin position="475"/>
        <end position="495"/>
    </location>
</feature>
<keyword evidence="3 11" id="KW-0808">Transferase</keyword>
<evidence type="ECO:0000313" key="12">
    <source>
        <dbReference type="Proteomes" id="UP000235363"/>
    </source>
</evidence>
<dbReference type="InterPro" id="IPR017822">
    <property type="entry name" value="MptA-like"/>
</dbReference>
<dbReference type="GO" id="GO:0016757">
    <property type="term" value="F:glycosyltransferase activity"/>
    <property type="evidence" value="ECO:0007669"/>
    <property type="project" value="UniProtKB-KW"/>
</dbReference>
<dbReference type="GO" id="GO:0016020">
    <property type="term" value="C:membrane"/>
    <property type="evidence" value="ECO:0007669"/>
    <property type="project" value="UniProtKB-SubCell"/>
</dbReference>
<dbReference type="Proteomes" id="UP000235363">
    <property type="component" value="Unassembled WGS sequence"/>
</dbReference>
<dbReference type="RefSeq" id="WP_102214313.1">
    <property type="nucleotide sequence ID" value="NZ_PNHF01000029.1"/>
</dbReference>
<evidence type="ECO:0000256" key="3">
    <source>
        <dbReference type="ARBA" id="ARBA00022679"/>
    </source>
</evidence>
<feature type="transmembrane region" description="Helical" evidence="10">
    <location>
        <begin position="85"/>
        <end position="107"/>
    </location>
</feature>
<dbReference type="Pfam" id="PF26314">
    <property type="entry name" value="MptA_B_family"/>
    <property type="match status" value="1"/>
</dbReference>
<keyword evidence="4 10" id="KW-0812">Transmembrane</keyword>
<feature type="region of interest" description="Disordered" evidence="9">
    <location>
        <begin position="1"/>
        <end position="28"/>
    </location>
</feature>
<dbReference type="STRING" id="1725.WU86_01885"/>
<keyword evidence="6 10" id="KW-0472">Membrane</keyword>
<feature type="transmembrane region" description="Helical" evidence="10">
    <location>
        <begin position="292"/>
        <end position="319"/>
    </location>
</feature>
<evidence type="ECO:0000256" key="6">
    <source>
        <dbReference type="ARBA" id="ARBA00023136"/>
    </source>
</evidence>
<evidence type="ECO:0000256" key="7">
    <source>
        <dbReference type="ARBA" id="ARBA00043987"/>
    </source>
</evidence>
<protein>
    <recommendedName>
        <fullName evidence="8">Alpha-(1-&gt;6)-mannopyranosyltransferase A</fullName>
    </recommendedName>
</protein>
<dbReference type="AlphaFoldDB" id="A0A2N6SWI8"/>
<evidence type="ECO:0000256" key="10">
    <source>
        <dbReference type="SAM" id="Phobius"/>
    </source>
</evidence>
<feature type="transmembrane region" description="Helical" evidence="10">
    <location>
        <begin position="404"/>
        <end position="430"/>
    </location>
</feature>
<comment type="subcellular location">
    <subcellularLocation>
        <location evidence="1">Membrane</location>
        <topology evidence="1">Multi-pass membrane protein</topology>
    </subcellularLocation>
</comment>
<keyword evidence="5 10" id="KW-1133">Transmembrane helix</keyword>
<evidence type="ECO:0000256" key="8">
    <source>
        <dbReference type="NCBIfam" id="TIGR03459"/>
    </source>
</evidence>
<keyword evidence="2" id="KW-0328">Glycosyltransferase</keyword>